<gene>
    <name evidence="3" type="primary">yihS</name>
    <name evidence="3" type="ORF">AUP74_01049</name>
</gene>
<dbReference type="KEGG" id="micc:AUP74_01049"/>
<dbReference type="OrthoDB" id="9806359at2"/>
<dbReference type="PANTHER" id="PTHR15108">
    <property type="entry name" value="N-ACYLGLUCOSAMINE-2-EPIMERASE"/>
    <property type="match status" value="1"/>
</dbReference>
<dbReference type="GO" id="GO:0005975">
    <property type="term" value="P:carbohydrate metabolic process"/>
    <property type="evidence" value="ECO:0007669"/>
    <property type="project" value="InterPro"/>
</dbReference>
<evidence type="ECO:0000256" key="1">
    <source>
        <dbReference type="ARBA" id="ARBA00008558"/>
    </source>
</evidence>
<dbReference type="CDD" id="cd00249">
    <property type="entry name" value="AGE"/>
    <property type="match status" value="1"/>
</dbReference>
<evidence type="ECO:0000313" key="3">
    <source>
        <dbReference type="EMBL" id="AOS96514.1"/>
    </source>
</evidence>
<dbReference type="EMBL" id="CP014143">
    <property type="protein sequence ID" value="AOS96514.1"/>
    <property type="molecule type" value="Genomic_DNA"/>
</dbReference>
<dbReference type="STRING" id="1769779.AUP74_01049"/>
<name>A0A1C9W5T2_9GAMM</name>
<dbReference type="Pfam" id="PF07221">
    <property type="entry name" value="GlcNAc_2-epim"/>
    <property type="match status" value="1"/>
</dbReference>
<proteinExistence type="inferred from homology"/>
<dbReference type="AlphaFoldDB" id="A0A1C9W5T2"/>
<dbReference type="InterPro" id="IPR010819">
    <property type="entry name" value="AGE/CE"/>
</dbReference>
<dbReference type="Proteomes" id="UP000095672">
    <property type="component" value="Chromosome"/>
</dbReference>
<dbReference type="InterPro" id="IPR008928">
    <property type="entry name" value="6-hairpin_glycosidase_sf"/>
</dbReference>
<dbReference type="SUPFAM" id="SSF48208">
    <property type="entry name" value="Six-hairpin glycosidases"/>
    <property type="match status" value="1"/>
</dbReference>
<protein>
    <submittedName>
        <fullName evidence="3">Putative sugar isomerase YihS</fullName>
        <ecNumber evidence="3">5.-.-.-</ecNumber>
    </submittedName>
</protein>
<dbReference type="InterPro" id="IPR034116">
    <property type="entry name" value="AGE_dom"/>
</dbReference>
<dbReference type="FunFam" id="1.50.10.10:FF:000057">
    <property type="entry name" value="N-acylglucosamine 2-epimerase"/>
    <property type="match status" value="1"/>
</dbReference>
<dbReference type="PATRIC" id="fig|1769779.3.peg.1071"/>
<evidence type="ECO:0000313" key="4">
    <source>
        <dbReference type="Proteomes" id="UP000095672"/>
    </source>
</evidence>
<dbReference type="InterPro" id="IPR012341">
    <property type="entry name" value="6hp_glycosidase-like_sf"/>
</dbReference>
<comment type="similarity">
    <text evidence="1">Belongs to the N-acylglucosamine 2-epimerase family.</text>
</comment>
<dbReference type="EC" id="5.-.-.-" evidence="3"/>
<dbReference type="GO" id="GO:0016853">
    <property type="term" value="F:isomerase activity"/>
    <property type="evidence" value="ECO:0007669"/>
    <property type="project" value="UniProtKB-KW"/>
</dbReference>
<sequence length="398" mass="46431">MPDTPNFRSAEFLKQHVDSILAFYQPHVTDGRLGGFHQNYLDDGTVFDPGFKHLVSSTRMIFNYCGAYRHSGNEEDLQRARHGLEYLRNQHWDAQRQGYNWLLNNNAPVDQTNHCYGLAFVMLALASCVELNLDGTREDLYKTWDLLNQHFWQADAGLYADEATPDWQTVSPYRGQNANMHCCEALLAAYKATGDKQFLDRAYTLARTVAVTLADKAEGLIWEHFTETLEIDWDYNKDDPKNLYRPWGFQPGHQTEWSKLLLTLHRYRPEPWMLERARNLFDRALEVCWDGEHGGIAYGHAPDGSICDADKYFWVQAESFAAAALLAEATGEEMYWQWYDRIWDYCWAHFIDHEHGAWYRVLDRQNRKYSNEKSIAGGKCDYHTLGACWELLELLKRR</sequence>
<dbReference type="RefSeq" id="WP_069946642.1">
    <property type="nucleotide sequence ID" value="NZ_CP014143.1"/>
</dbReference>
<accession>A0A1C9W5T2</accession>
<evidence type="ECO:0000256" key="2">
    <source>
        <dbReference type="ARBA" id="ARBA00023235"/>
    </source>
</evidence>
<organism evidence="3 4">
    <name type="scientific">Microbulbifer aggregans</name>
    <dbReference type="NCBI Taxonomy" id="1769779"/>
    <lineage>
        <taxon>Bacteria</taxon>
        <taxon>Pseudomonadati</taxon>
        <taxon>Pseudomonadota</taxon>
        <taxon>Gammaproteobacteria</taxon>
        <taxon>Cellvibrionales</taxon>
        <taxon>Microbulbiferaceae</taxon>
        <taxon>Microbulbifer</taxon>
    </lineage>
</organism>
<dbReference type="Gene3D" id="1.50.10.10">
    <property type="match status" value="1"/>
</dbReference>
<keyword evidence="2 3" id="KW-0413">Isomerase</keyword>
<reference evidence="4" key="1">
    <citation type="submission" date="2016-01" db="EMBL/GenBank/DDBJ databases">
        <title>Complete genome sequence of Microbulbifer sp. CCB-MM1, a halophile isolated from Matang Mangrove Forest, Perak.</title>
        <authorList>
            <person name="Moh T.H."/>
            <person name="Dinesh B."/>
            <person name="Lau N.-S."/>
            <person name="Go F."/>
            <person name="Alexander Chong S.-C."/>
        </authorList>
    </citation>
    <scope>NUCLEOTIDE SEQUENCE [LARGE SCALE GENOMIC DNA]</scope>
    <source>
        <strain evidence="4">CCB-MM1</strain>
    </source>
</reference>
<keyword evidence="4" id="KW-1185">Reference proteome</keyword>